<accession>A0A9Q0E718</accession>
<feature type="region of interest" description="Disordered" evidence="1">
    <location>
        <begin position="1"/>
        <end position="51"/>
    </location>
</feature>
<dbReference type="AlphaFoldDB" id="A0A9Q0E718"/>
<keyword evidence="3" id="KW-1185">Reference proteome</keyword>
<sequence>MGQDHSGRMLTTSSAGVPRKKAGNKSNKEAGRRACRSGISQLPGRNPYPSGITHVTGTRAAGDMEVYVRISTVAAQLLLLLHLRQSPSR</sequence>
<protein>
    <submittedName>
        <fullName evidence="2">Uncharacterized protein</fullName>
    </submittedName>
</protein>
<evidence type="ECO:0000256" key="1">
    <source>
        <dbReference type="SAM" id="MobiDB-lite"/>
    </source>
</evidence>
<dbReference type="Proteomes" id="UP001148018">
    <property type="component" value="Unassembled WGS sequence"/>
</dbReference>
<name>A0A9Q0E718_9TELE</name>
<proteinExistence type="predicted"/>
<evidence type="ECO:0000313" key="3">
    <source>
        <dbReference type="Proteomes" id="UP001148018"/>
    </source>
</evidence>
<reference evidence="2" key="1">
    <citation type="submission" date="2022-07" db="EMBL/GenBank/DDBJ databases">
        <title>Chromosome-level genome of Muraenolepis orangiensis.</title>
        <authorList>
            <person name="Kim J."/>
        </authorList>
    </citation>
    <scope>NUCLEOTIDE SEQUENCE</scope>
    <source>
        <strain evidence="2">KU_S4_2022</strain>
        <tissue evidence="2">Muscle</tissue>
    </source>
</reference>
<comment type="caution">
    <text evidence="2">The sequence shown here is derived from an EMBL/GenBank/DDBJ whole genome shotgun (WGS) entry which is preliminary data.</text>
</comment>
<organism evidence="2 3">
    <name type="scientific">Muraenolepis orangiensis</name>
    <name type="common">Patagonian moray cod</name>
    <dbReference type="NCBI Taxonomy" id="630683"/>
    <lineage>
        <taxon>Eukaryota</taxon>
        <taxon>Metazoa</taxon>
        <taxon>Chordata</taxon>
        <taxon>Craniata</taxon>
        <taxon>Vertebrata</taxon>
        <taxon>Euteleostomi</taxon>
        <taxon>Actinopterygii</taxon>
        <taxon>Neopterygii</taxon>
        <taxon>Teleostei</taxon>
        <taxon>Neoteleostei</taxon>
        <taxon>Acanthomorphata</taxon>
        <taxon>Zeiogadaria</taxon>
        <taxon>Gadariae</taxon>
        <taxon>Gadiformes</taxon>
        <taxon>Muraenolepidoidei</taxon>
        <taxon>Muraenolepididae</taxon>
        <taxon>Muraenolepis</taxon>
    </lineage>
</organism>
<gene>
    <name evidence="2" type="ORF">NHX12_029863</name>
</gene>
<evidence type="ECO:0000313" key="2">
    <source>
        <dbReference type="EMBL" id="KAJ3602104.1"/>
    </source>
</evidence>
<dbReference type="EMBL" id="JANIIK010000046">
    <property type="protein sequence ID" value="KAJ3602104.1"/>
    <property type="molecule type" value="Genomic_DNA"/>
</dbReference>